<name>A0A1G7LFJ5_9RHOB</name>
<keyword evidence="2" id="KW-1185">Reference proteome</keyword>
<gene>
    <name evidence="1" type="ORF">SAMN04488567_0469</name>
</gene>
<evidence type="ECO:0000313" key="1">
    <source>
        <dbReference type="EMBL" id="SDF48332.1"/>
    </source>
</evidence>
<dbReference type="EMBL" id="FNAT01000019">
    <property type="protein sequence ID" value="SDF48332.1"/>
    <property type="molecule type" value="Genomic_DNA"/>
</dbReference>
<dbReference type="AlphaFoldDB" id="A0A1G7LFJ5"/>
<dbReference type="OrthoDB" id="8479100at2"/>
<reference evidence="2" key="1">
    <citation type="submission" date="2016-10" db="EMBL/GenBank/DDBJ databases">
        <authorList>
            <person name="Varghese N."/>
            <person name="Submissions S."/>
        </authorList>
    </citation>
    <scope>NUCLEOTIDE SEQUENCE [LARGE SCALE GENOMIC DNA]</scope>
    <source>
        <strain evidence="2">DSM 21424</strain>
    </source>
</reference>
<organism evidence="1 2">
    <name type="scientific">Limimaricola pyoseonensis</name>
    <dbReference type="NCBI Taxonomy" id="521013"/>
    <lineage>
        <taxon>Bacteria</taxon>
        <taxon>Pseudomonadati</taxon>
        <taxon>Pseudomonadota</taxon>
        <taxon>Alphaproteobacteria</taxon>
        <taxon>Rhodobacterales</taxon>
        <taxon>Paracoccaceae</taxon>
        <taxon>Limimaricola</taxon>
    </lineage>
</organism>
<protein>
    <submittedName>
        <fullName evidence="1">Uncharacterized protein</fullName>
    </submittedName>
</protein>
<dbReference type="RefSeq" id="WP_131802699.1">
    <property type="nucleotide sequence ID" value="NZ_FNAT01000019.1"/>
</dbReference>
<proteinExistence type="predicted"/>
<evidence type="ECO:0000313" key="2">
    <source>
        <dbReference type="Proteomes" id="UP000198922"/>
    </source>
</evidence>
<dbReference type="Proteomes" id="UP000198922">
    <property type="component" value="Unassembled WGS sequence"/>
</dbReference>
<sequence length="252" mass="27481">MLAEQLPSFIEALPIPPEPGGSETAESAPKVEINDLPDGIVSGSTMIGFEPDLSSELRKSISLCLTAAQKVAQADPVVVSPRLWVDRHDMILRGLNWVSTGGGTVFTDHAVSNVAVHKAIIPFLSAAFAPAASASSLIVTAIKQMKKMDEEAPWITLYERESRRFDVSEYRFATAATTNDTVVLRIAAARFVAQQERIQVLFFKKNDVDVQFQLASRTMTANPGLLEDMNAPLERKLKGHTEDFIDGIQIGS</sequence>
<accession>A0A1G7LFJ5</accession>